<reference evidence="3" key="2">
    <citation type="submission" date="2022-10" db="EMBL/GenBank/DDBJ databases">
        <authorList>
            <consortium name="ENA_rothamsted_submissions"/>
            <consortium name="culmorum"/>
            <person name="King R."/>
        </authorList>
    </citation>
    <scope>NUCLEOTIDE SEQUENCE</scope>
</reference>
<dbReference type="Proteomes" id="UP001153620">
    <property type="component" value="Chromosome 2"/>
</dbReference>
<feature type="region of interest" description="Disordered" evidence="1">
    <location>
        <begin position="744"/>
        <end position="788"/>
    </location>
</feature>
<feature type="compositionally biased region" description="Polar residues" evidence="1">
    <location>
        <begin position="508"/>
        <end position="519"/>
    </location>
</feature>
<feature type="region of interest" description="Disordered" evidence="1">
    <location>
        <begin position="508"/>
        <end position="528"/>
    </location>
</feature>
<feature type="region of interest" description="Disordered" evidence="1">
    <location>
        <begin position="1"/>
        <end position="53"/>
    </location>
</feature>
<organism evidence="3 4">
    <name type="scientific">Chironomus riparius</name>
    <dbReference type="NCBI Taxonomy" id="315576"/>
    <lineage>
        <taxon>Eukaryota</taxon>
        <taxon>Metazoa</taxon>
        <taxon>Ecdysozoa</taxon>
        <taxon>Arthropoda</taxon>
        <taxon>Hexapoda</taxon>
        <taxon>Insecta</taxon>
        <taxon>Pterygota</taxon>
        <taxon>Neoptera</taxon>
        <taxon>Endopterygota</taxon>
        <taxon>Diptera</taxon>
        <taxon>Nematocera</taxon>
        <taxon>Chironomoidea</taxon>
        <taxon>Chironomidae</taxon>
        <taxon>Chironominae</taxon>
        <taxon>Chironomus</taxon>
    </lineage>
</organism>
<feature type="compositionally biased region" description="Polar residues" evidence="1">
    <location>
        <begin position="754"/>
        <end position="766"/>
    </location>
</feature>
<keyword evidence="4" id="KW-1185">Reference proteome</keyword>
<feature type="compositionally biased region" description="Acidic residues" evidence="1">
    <location>
        <begin position="770"/>
        <end position="782"/>
    </location>
</feature>
<dbReference type="AlphaFoldDB" id="A0A9N9WSY7"/>
<feature type="domain" description="Nucleolar protein 4 helical" evidence="2">
    <location>
        <begin position="792"/>
        <end position="890"/>
    </location>
</feature>
<feature type="compositionally biased region" description="Polar residues" evidence="1">
    <location>
        <begin position="906"/>
        <end position="923"/>
    </location>
</feature>
<dbReference type="Pfam" id="PF23079">
    <property type="entry name" value="HTH_NOL4_2nd"/>
    <property type="match status" value="1"/>
</dbReference>
<dbReference type="PANTHER" id="PTHR12449">
    <property type="entry name" value="DEATH DOMAIN-CONTAINING PROTEIN"/>
    <property type="match status" value="1"/>
</dbReference>
<evidence type="ECO:0000256" key="1">
    <source>
        <dbReference type="SAM" id="MobiDB-lite"/>
    </source>
</evidence>
<dbReference type="InterPro" id="IPR039788">
    <property type="entry name" value="NOL4/NOL4L"/>
</dbReference>
<proteinExistence type="predicted"/>
<reference evidence="3" key="1">
    <citation type="submission" date="2022-01" db="EMBL/GenBank/DDBJ databases">
        <authorList>
            <person name="King R."/>
        </authorList>
    </citation>
    <scope>NUCLEOTIDE SEQUENCE</scope>
</reference>
<name>A0A9N9WSY7_9DIPT</name>
<dbReference type="PANTHER" id="PTHR12449:SF22">
    <property type="entry name" value="NUCLEOLAR PROTEIN 4"/>
    <property type="match status" value="1"/>
</dbReference>
<feature type="region of interest" description="Disordered" evidence="1">
    <location>
        <begin position="906"/>
        <end position="926"/>
    </location>
</feature>
<evidence type="ECO:0000313" key="3">
    <source>
        <dbReference type="EMBL" id="CAG9802929.1"/>
    </source>
</evidence>
<dbReference type="InterPro" id="IPR056549">
    <property type="entry name" value="HTH_NOL4"/>
</dbReference>
<accession>A0A9N9WSY7</accession>
<protein>
    <recommendedName>
        <fullName evidence="2">Nucleolar protein 4 helical domain-containing protein</fullName>
    </recommendedName>
</protein>
<feature type="region of interest" description="Disordered" evidence="1">
    <location>
        <begin position="570"/>
        <end position="604"/>
    </location>
</feature>
<sequence length="1069" mass="120305">MNENCTNKNSSSRHAIKISRNSQKLKSENPTCQNNGNKSLLEKSGNQQRKQQQTEISLLNCDNKINHCNRYDVSDGLFSGHSDYRNRKLSIDDESSHPINASNTNNKIERKRNINMLNDIDVNEDFSVGCKEVQQNDDDGDVVVVGGGNTKRMKVDCDGQDNNKSKMYQIYQPWVLHTYGDQSKSKTITLKKQSRIVSTLKGLEMNRPDSSKFRFWVKSKGFISELPKDFKETKKSQVEEDGCLLFIPCKPDSSSISSYKRVAVVEYFFNIIYKVHCSVDEGEGRHVGQKRTYRKITEYYAFLPREAVTKFLTQCHECRRSIKTPMLQEIAEIENKASECKQNDLCNDNDSRVSNNQQQSLSDEDYPKNIENYYLLLRALYENSSLLNRIKDINDDGDENPEQSCEEAFKENNLNKNNKNKNVNTKNDLNESSVIEKETNHGNIIINSLDVSINVAGKTHCSDGSYGNINKVRISCTTTPTKLHPLPTSSNATSIITTTTTTISPINQQLGTAPSMNDAKNSKNVSENENNKYCNDAVARAASYIKNSHGVMRIYEKVPDDLSLHNNYQHIKHDRDENYEDVDDNRNKSSNNNDYDDNIKHTTNTPCNNNLSKYTNGENDIDNDYHTRDIISIDTSRRSHLTGDIKPITSTYLLMTRSMGLSDTEALNLDSISSQSENHETNLNAEDSYANLLKDADKLKLMLLAWNYQNSAAIRNNANGPDLTTMTNLWEQYQNALTGINVNKTSDGAMVGSPSPSHSQEDANSPSDNKEEDEASEDESDERIDQASYDPERLKAFNMFVRLFVDENLDRMVPISKQPKEKVQAIIDSCARQFPDFSERARKRLRTYLKSCRRNKKVKDGWENQPSRPTPAHLTSVQAEQILSLACENESLNAKRMRLGMEPISQSLNIPSSHSNDSQSAPSLYTMAKSSSSSTISIDPTQPLSISTNVAICKSEPIISTTTDSNANSINSILNSSRPVTLPTTTTPYDFGQAFMQKNSSPFYNNSMVTSGLSQGPTDLSVKRPLLPHNLNVTEAAAVKQLITGYREAAAFLLRSADELEQLLLNQQP</sequence>
<dbReference type="OrthoDB" id="6371073at2759"/>
<evidence type="ECO:0000259" key="2">
    <source>
        <dbReference type="Pfam" id="PF23079"/>
    </source>
</evidence>
<dbReference type="EMBL" id="OU895878">
    <property type="protein sequence ID" value="CAG9802929.1"/>
    <property type="molecule type" value="Genomic_DNA"/>
</dbReference>
<gene>
    <name evidence="3" type="ORF">CHIRRI_LOCUS5834</name>
</gene>
<evidence type="ECO:0000313" key="4">
    <source>
        <dbReference type="Proteomes" id="UP001153620"/>
    </source>
</evidence>